<dbReference type="Proteomes" id="UP000582659">
    <property type="component" value="Unassembled WGS sequence"/>
</dbReference>
<evidence type="ECO:0000313" key="10">
    <source>
        <dbReference type="WBParaSite" id="BXY_0859700.1"/>
    </source>
</evidence>
<name>A0A1I7S6F9_BURXY</name>
<keyword evidence="1" id="KW-0028">Amino-acid biosynthesis</keyword>
<dbReference type="CDD" id="cd01991">
    <property type="entry name" value="Asn_synthase_B_C"/>
    <property type="match status" value="1"/>
</dbReference>
<dbReference type="GO" id="GO:0006529">
    <property type="term" value="P:asparagine biosynthetic process"/>
    <property type="evidence" value="ECO:0007669"/>
    <property type="project" value="UniProtKB-KW"/>
</dbReference>
<dbReference type="PANTHER" id="PTHR45937:SF1">
    <property type="entry name" value="ASPARAGINE SYNTHETASE DOMAIN-CONTAINING PROTEIN 1"/>
    <property type="match status" value="1"/>
</dbReference>
<dbReference type="InterPro" id="IPR001962">
    <property type="entry name" value="Asn_synthase"/>
</dbReference>
<keyword evidence="3" id="KW-0315">Glutamine amidotransferase</keyword>
<sequence length="482" mass="54281">MALWLTQSQFSTSKVLQNEAAEALTPNEVKDFLLHCGSDYGFIFYKDGELVFGRDIFGRKSLVGNISQDGEEIRLELTNGFFERKVIDSFEIPVGSIFHFKKFPAPTITDTSFVFKLSPHDIAPTELEITTYYDLEPEQPLLSFFKTIQVKKLDASRYLKPNSDVSAGDSERKFEPTASRLIVEVKKAIKEIFQPKLLVPSNHLNGSSEIPEQVTVSFSGGVDSLFVTVVAATVLDEVKQFNLVNTVFGKTENDFNSASDRIKGREAFEWLSEHFGPRFSMIEVNVSHSEVQECRSKIERAMLPNFTILDESLASVVWFGSRGKGKQVFYKDQKGLEFKPSSFAFCGSGSDELLGGYARHRTYFEKGGWPELLEGLEMEIGRIGARNFGRDDRITVSNGVSLIAPFMHDRFVEWMATIPLPYRVDFREPRGIGEKKLLRVALRLLGLPPHLTDTPKRAMQFGSGYAKRQNKGMKGNDRSGDL</sequence>
<evidence type="ECO:0000313" key="6">
    <source>
        <dbReference type="EMBL" id="CAD5233262.1"/>
    </source>
</evidence>
<evidence type="ECO:0000256" key="2">
    <source>
        <dbReference type="ARBA" id="ARBA00022888"/>
    </source>
</evidence>
<accession>A0A1I7S6F9</accession>
<evidence type="ECO:0000313" key="8">
    <source>
        <dbReference type="Proteomes" id="UP000095284"/>
    </source>
</evidence>
<evidence type="ECO:0000256" key="3">
    <source>
        <dbReference type="ARBA" id="ARBA00022962"/>
    </source>
</evidence>
<proteinExistence type="predicted"/>
<evidence type="ECO:0000313" key="9">
    <source>
        <dbReference type="Proteomes" id="UP000659654"/>
    </source>
</evidence>
<gene>
    <name evidence="6" type="ORF">BXYJ_LOCUS13353</name>
</gene>
<dbReference type="SUPFAM" id="SSF52402">
    <property type="entry name" value="Adenine nucleotide alpha hydrolases-like"/>
    <property type="match status" value="1"/>
</dbReference>
<organism evidence="8 10">
    <name type="scientific">Bursaphelenchus xylophilus</name>
    <name type="common">Pinewood nematode worm</name>
    <name type="synonym">Aphelenchoides xylophilus</name>
    <dbReference type="NCBI Taxonomy" id="6326"/>
    <lineage>
        <taxon>Eukaryota</taxon>
        <taxon>Metazoa</taxon>
        <taxon>Ecdysozoa</taxon>
        <taxon>Nematoda</taxon>
        <taxon>Chromadorea</taxon>
        <taxon>Rhabditida</taxon>
        <taxon>Tylenchina</taxon>
        <taxon>Tylenchomorpha</taxon>
        <taxon>Aphelenchoidea</taxon>
        <taxon>Aphelenchoididae</taxon>
        <taxon>Bursaphelenchus</taxon>
    </lineage>
</organism>
<feature type="domain" description="Asparagine synthetase" evidence="5">
    <location>
        <begin position="368"/>
        <end position="466"/>
    </location>
</feature>
<dbReference type="Proteomes" id="UP000659654">
    <property type="component" value="Unassembled WGS sequence"/>
</dbReference>
<dbReference type="eggNOG" id="KOG0573">
    <property type="taxonomic scope" value="Eukaryota"/>
</dbReference>
<dbReference type="InterPro" id="IPR014729">
    <property type="entry name" value="Rossmann-like_a/b/a_fold"/>
</dbReference>
<dbReference type="EMBL" id="CAJFDI010000006">
    <property type="protein sequence ID" value="CAD5233262.1"/>
    <property type="molecule type" value="Genomic_DNA"/>
</dbReference>
<feature type="region of interest" description="Disordered" evidence="4">
    <location>
        <begin position="456"/>
        <end position="482"/>
    </location>
</feature>
<dbReference type="GO" id="GO:0004066">
    <property type="term" value="F:asparagine synthase (glutamine-hydrolyzing) activity"/>
    <property type="evidence" value="ECO:0007669"/>
    <property type="project" value="InterPro"/>
</dbReference>
<dbReference type="Gene3D" id="3.40.50.620">
    <property type="entry name" value="HUPs"/>
    <property type="match status" value="1"/>
</dbReference>
<keyword evidence="2" id="KW-0061">Asparagine biosynthesis</keyword>
<protein>
    <submittedName>
        <fullName evidence="6">(pine wood nematode) hypothetical protein</fullName>
    </submittedName>
    <submittedName>
        <fullName evidence="10">Asparagine synthetase domain-containing protein</fullName>
    </submittedName>
</protein>
<dbReference type="WBParaSite" id="BXY_0859700.1">
    <property type="protein sequence ID" value="BXY_0859700.1"/>
    <property type="gene ID" value="BXY_0859700"/>
</dbReference>
<dbReference type="Pfam" id="PF00733">
    <property type="entry name" value="Asn_synthase"/>
    <property type="match status" value="1"/>
</dbReference>
<evidence type="ECO:0000313" key="7">
    <source>
        <dbReference type="EMBL" id="CAG9128036.1"/>
    </source>
</evidence>
<reference evidence="7" key="2">
    <citation type="submission" date="2020-08" db="EMBL/GenBank/DDBJ databases">
        <authorList>
            <person name="Kikuchi T."/>
        </authorList>
    </citation>
    <scope>NUCLEOTIDE SEQUENCE</scope>
    <source>
        <strain evidence="6">Ka4C1</strain>
    </source>
</reference>
<evidence type="ECO:0000256" key="1">
    <source>
        <dbReference type="ARBA" id="ARBA00022605"/>
    </source>
</evidence>
<evidence type="ECO:0000259" key="5">
    <source>
        <dbReference type="Pfam" id="PF00733"/>
    </source>
</evidence>
<dbReference type="InterPro" id="IPR051857">
    <property type="entry name" value="Asn_synthetase_domain"/>
</dbReference>
<dbReference type="AlphaFoldDB" id="A0A1I7S6F9"/>
<dbReference type="Proteomes" id="UP000095284">
    <property type="component" value="Unplaced"/>
</dbReference>
<evidence type="ECO:0000256" key="4">
    <source>
        <dbReference type="SAM" id="MobiDB-lite"/>
    </source>
</evidence>
<dbReference type="EMBL" id="CAJFCV020000006">
    <property type="protein sequence ID" value="CAG9128036.1"/>
    <property type="molecule type" value="Genomic_DNA"/>
</dbReference>
<keyword evidence="9" id="KW-1185">Reference proteome</keyword>
<dbReference type="OrthoDB" id="10252281at2759"/>
<dbReference type="PANTHER" id="PTHR45937">
    <property type="entry name" value="ASPARAGINE SYNTHETASE DOMAIN-CONTAINING PROTEIN 1"/>
    <property type="match status" value="1"/>
</dbReference>
<reference evidence="10" key="1">
    <citation type="submission" date="2016-11" db="UniProtKB">
        <authorList>
            <consortium name="WormBaseParasite"/>
        </authorList>
    </citation>
    <scope>IDENTIFICATION</scope>
</reference>